<dbReference type="InterPro" id="IPR032820">
    <property type="entry name" value="ATPase_put"/>
</dbReference>
<dbReference type="STRING" id="470826.SAMN04488027_107111"/>
<dbReference type="AlphaFoldDB" id="A0A1G7X5V4"/>
<protein>
    <submittedName>
        <fullName evidence="2">Putative F0F1-ATPase subunit Ca2+/Mg2+ transporter</fullName>
    </submittedName>
</protein>
<dbReference type="OrthoDB" id="9798708at2"/>
<keyword evidence="3" id="KW-1185">Reference proteome</keyword>
<evidence type="ECO:0000256" key="1">
    <source>
        <dbReference type="SAM" id="Phobius"/>
    </source>
</evidence>
<evidence type="ECO:0000313" key="3">
    <source>
        <dbReference type="Proteomes" id="UP000199296"/>
    </source>
</evidence>
<keyword evidence="1" id="KW-1133">Transmembrane helix</keyword>
<reference evidence="2 3" key="1">
    <citation type="submission" date="2016-10" db="EMBL/GenBank/DDBJ databases">
        <authorList>
            <person name="de Groot N.N."/>
        </authorList>
    </citation>
    <scope>NUCLEOTIDE SEQUENCE [LARGE SCALE GENOMIC DNA]</scope>
    <source>
        <strain evidence="2 3">DSM 19803</strain>
    </source>
</reference>
<feature type="transmembrane region" description="Helical" evidence="1">
    <location>
        <begin position="12"/>
        <end position="34"/>
    </location>
</feature>
<name>A0A1G7X5V4_9FLAO</name>
<dbReference type="EMBL" id="FNCW01000007">
    <property type="protein sequence ID" value="SDG79588.1"/>
    <property type="molecule type" value="Genomic_DNA"/>
</dbReference>
<gene>
    <name evidence="2" type="ORF">SAMN04488027_107111</name>
</gene>
<dbReference type="Proteomes" id="UP000199296">
    <property type="component" value="Unassembled WGS sequence"/>
</dbReference>
<keyword evidence="1" id="KW-0472">Membrane</keyword>
<feature type="transmembrane region" description="Helical" evidence="1">
    <location>
        <begin position="46"/>
        <end position="66"/>
    </location>
</feature>
<accession>A0A1G7X5V4</accession>
<evidence type="ECO:0000313" key="2">
    <source>
        <dbReference type="EMBL" id="SDG79588.1"/>
    </source>
</evidence>
<sequence length="71" mass="7926">MSKKNNQPNPWLYFTGIGLQMAIVITGSVFLGIWLDTTYTDSSKVFTITLSLLGIFIALIQVITALKNFKE</sequence>
<organism evidence="2 3">
    <name type="scientific">Psychroflexus sediminis</name>
    <dbReference type="NCBI Taxonomy" id="470826"/>
    <lineage>
        <taxon>Bacteria</taxon>
        <taxon>Pseudomonadati</taxon>
        <taxon>Bacteroidota</taxon>
        <taxon>Flavobacteriia</taxon>
        <taxon>Flavobacteriales</taxon>
        <taxon>Flavobacteriaceae</taxon>
        <taxon>Psychroflexus</taxon>
    </lineage>
</organism>
<dbReference type="Pfam" id="PF09527">
    <property type="entry name" value="ATPase_gene1"/>
    <property type="match status" value="1"/>
</dbReference>
<dbReference type="RefSeq" id="WP_093368037.1">
    <property type="nucleotide sequence ID" value="NZ_FNCW01000007.1"/>
</dbReference>
<keyword evidence="1" id="KW-0812">Transmembrane</keyword>
<proteinExistence type="predicted"/>